<dbReference type="SUPFAM" id="SSF53300">
    <property type="entry name" value="vWA-like"/>
    <property type="match status" value="1"/>
</dbReference>
<dbReference type="PANTHER" id="PTHR33608:SF7">
    <property type="entry name" value="DUF58 DOMAIN-CONTAINING PROTEIN"/>
    <property type="match status" value="1"/>
</dbReference>
<dbReference type="RefSeq" id="WP_301626877.1">
    <property type="nucleotide sequence ID" value="NZ_BORS01000006.1"/>
</dbReference>
<dbReference type="AlphaFoldDB" id="A0A920CK54"/>
<evidence type="ECO:0000313" key="2">
    <source>
        <dbReference type="EMBL" id="GIO42205.1"/>
    </source>
</evidence>
<dbReference type="Pfam" id="PF01882">
    <property type="entry name" value="DUF58"/>
    <property type="match status" value="1"/>
</dbReference>
<sequence length="295" mass="32659">MTSSLLPSSLLPRLERLSIVSKHNVRGTTQGKRRSGHLGASLEFADYREYTPGDDIRRFDWGVYRRTGKPFIRQFWDEQELTFSLYLDVSASMNFGNKLDMAKSLAAAAGYVALSSEDKVQAVLLGERPLDKLPPLRGKASSPRLFTFLKEASTVQGGNLAPAMKQIHARPGEQGLAWLFSDCWMEGGVHQLRDLLLRLMSMGQEPILVQVISREELAPGYSGDLRLVDSELGSGKEVAMSGKVLKAYEREVSRYTQELKECCAGLGARYVQIPSDWPLEKAVFTMLRVAGAAGS</sequence>
<dbReference type="Proteomes" id="UP000678895">
    <property type="component" value="Unassembled WGS sequence"/>
</dbReference>
<name>A0A920CK54_9BACL</name>
<reference evidence="2" key="1">
    <citation type="submission" date="2021-03" db="EMBL/GenBank/DDBJ databases">
        <title>Antimicrobial resistance genes in bacteria isolated from Japanese honey, and their potential for conferring macrolide and lincosamide resistance in the American foulbrood pathogen Paenibacillus larvae.</title>
        <authorList>
            <person name="Okamoto M."/>
            <person name="Kumagai M."/>
            <person name="Kanamori H."/>
            <person name="Takamatsu D."/>
        </authorList>
    </citation>
    <scope>NUCLEOTIDE SEQUENCE</scope>
    <source>
        <strain evidence="2">J41TS4</strain>
    </source>
</reference>
<evidence type="ECO:0000313" key="3">
    <source>
        <dbReference type="Proteomes" id="UP000678895"/>
    </source>
</evidence>
<dbReference type="InterPro" id="IPR002881">
    <property type="entry name" value="DUF58"/>
</dbReference>
<proteinExistence type="predicted"/>
<dbReference type="EMBL" id="BORS01000006">
    <property type="protein sequence ID" value="GIO42205.1"/>
    <property type="molecule type" value="Genomic_DNA"/>
</dbReference>
<comment type="caution">
    <text evidence="2">The sequence shown here is derived from an EMBL/GenBank/DDBJ whole genome shotgun (WGS) entry which is preliminary data.</text>
</comment>
<organism evidence="2 3">
    <name type="scientific">Paenibacillus apis</name>
    <dbReference type="NCBI Taxonomy" id="1792174"/>
    <lineage>
        <taxon>Bacteria</taxon>
        <taxon>Bacillati</taxon>
        <taxon>Bacillota</taxon>
        <taxon>Bacilli</taxon>
        <taxon>Bacillales</taxon>
        <taxon>Paenibacillaceae</taxon>
        <taxon>Paenibacillus</taxon>
    </lineage>
</organism>
<dbReference type="PANTHER" id="PTHR33608">
    <property type="entry name" value="BLL2464 PROTEIN"/>
    <property type="match status" value="1"/>
</dbReference>
<protein>
    <recommendedName>
        <fullName evidence="1">DUF58 domain-containing protein</fullName>
    </recommendedName>
</protein>
<dbReference type="InterPro" id="IPR036465">
    <property type="entry name" value="vWFA_dom_sf"/>
</dbReference>
<gene>
    <name evidence="2" type="ORF">J41TS4_19630</name>
</gene>
<accession>A0A920CK54</accession>
<keyword evidence="3" id="KW-1185">Reference proteome</keyword>
<feature type="domain" description="DUF58" evidence="1">
    <location>
        <begin position="46"/>
        <end position="254"/>
    </location>
</feature>
<evidence type="ECO:0000259" key="1">
    <source>
        <dbReference type="Pfam" id="PF01882"/>
    </source>
</evidence>